<accession>A0A133NAT2</accession>
<sequence>MEYMVMALSGYTKNFETVENYTVTQLRRYFERLIDYLEERYGS</sequence>
<reference evidence="2" key="1">
    <citation type="submission" date="2016-01" db="EMBL/GenBank/DDBJ databases">
        <authorList>
            <person name="Mitreva M."/>
            <person name="Pepin K.H."/>
            <person name="Mihindukulasuriya K.A."/>
            <person name="Fulton R."/>
            <person name="Fronick C."/>
            <person name="O'Laughlin M."/>
            <person name="Miner T."/>
            <person name="Herter B."/>
            <person name="Rosa B.A."/>
            <person name="Cordes M."/>
            <person name="Tomlinson C."/>
            <person name="Wollam A."/>
            <person name="Palsikar V.B."/>
            <person name="Mardis E.R."/>
            <person name="Wilson R.K."/>
        </authorList>
    </citation>
    <scope>NUCLEOTIDE SEQUENCE [LARGE SCALE GENOMIC DNA]</scope>
    <source>
        <strain evidence="2">CMW8396</strain>
    </source>
</reference>
<dbReference type="AlphaFoldDB" id="A0A133NAT2"/>
<protein>
    <submittedName>
        <fullName evidence="1">Uncharacterized protein</fullName>
    </submittedName>
</protein>
<gene>
    <name evidence="1" type="ORF">HMPREF3206_01448</name>
</gene>
<dbReference type="PATRIC" id="fig|134605.3.peg.1435"/>
<dbReference type="RefSeq" id="WP_261787174.1">
    <property type="nucleotide sequence ID" value="NZ_KQ956559.1"/>
</dbReference>
<dbReference type="EMBL" id="LRPX01000070">
    <property type="protein sequence ID" value="KXA13372.1"/>
    <property type="molecule type" value="Genomic_DNA"/>
</dbReference>
<comment type="caution">
    <text evidence="1">The sequence shown here is derived from an EMBL/GenBank/DDBJ whole genome shotgun (WGS) entry which is preliminary data.</text>
</comment>
<proteinExistence type="predicted"/>
<evidence type="ECO:0000313" key="2">
    <source>
        <dbReference type="Proteomes" id="UP000070617"/>
    </source>
</evidence>
<dbReference type="Proteomes" id="UP000070617">
    <property type="component" value="Unassembled WGS sequence"/>
</dbReference>
<organism evidence="1 2">
    <name type="scientific">Fusobacterium equinum</name>
    <dbReference type="NCBI Taxonomy" id="134605"/>
    <lineage>
        <taxon>Bacteria</taxon>
        <taxon>Fusobacteriati</taxon>
        <taxon>Fusobacteriota</taxon>
        <taxon>Fusobacteriia</taxon>
        <taxon>Fusobacteriales</taxon>
        <taxon>Fusobacteriaceae</taxon>
        <taxon>Fusobacterium</taxon>
    </lineage>
</organism>
<keyword evidence="2" id="KW-1185">Reference proteome</keyword>
<evidence type="ECO:0000313" key="1">
    <source>
        <dbReference type="EMBL" id="KXA13372.1"/>
    </source>
</evidence>
<name>A0A133NAT2_9FUSO</name>